<dbReference type="AlphaFoldDB" id="A0AAV7Q2V0"/>
<evidence type="ECO:0000256" key="1">
    <source>
        <dbReference type="SAM" id="MobiDB-lite"/>
    </source>
</evidence>
<keyword evidence="3" id="KW-1185">Reference proteome</keyword>
<protein>
    <submittedName>
        <fullName evidence="2">Uncharacterized protein</fullName>
    </submittedName>
</protein>
<organism evidence="2 3">
    <name type="scientific">Pleurodeles waltl</name>
    <name type="common">Iberian ribbed newt</name>
    <dbReference type="NCBI Taxonomy" id="8319"/>
    <lineage>
        <taxon>Eukaryota</taxon>
        <taxon>Metazoa</taxon>
        <taxon>Chordata</taxon>
        <taxon>Craniata</taxon>
        <taxon>Vertebrata</taxon>
        <taxon>Euteleostomi</taxon>
        <taxon>Amphibia</taxon>
        <taxon>Batrachia</taxon>
        <taxon>Caudata</taxon>
        <taxon>Salamandroidea</taxon>
        <taxon>Salamandridae</taxon>
        <taxon>Pleurodelinae</taxon>
        <taxon>Pleurodeles</taxon>
    </lineage>
</organism>
<sequence length="128" mass="13996">MVPPLSPSRTAGTDAPRLSSQGAIPRNAASLSQPRPRRRGSQERNISRGAVKPAAPPDSAAQSRPPEAVIRISRGPRLLRSRLALTHFPSPTLHARFISASKSANFKKKDKIFVLQQKIVLFKEMLKA</sequence>
<proteinExistence type="predicted"/>
<name>A0AAV7Q2V0_PLEWA</name>
<accession>A0AAV7Q2V0</accession>
<comment type="caution">
    <text evidence="2">The sequence shown here is derived from an EMBL/GenBank/DDBJ whole genome shotgun (WGS) entry which is preliminary data.</text>
</comment>
<gene>
    <name evidence="2" type="ORF">NDU88_000941</name>
</gene>
<dbReference type="EMBL" id="JANPWB010000010">
    <property type="protein sequence ID" value="KAJ1134490.1"/>
    <property type="molecule type" value="Genomic_DNA"/>
</dbReference>
<dbReference type="Proteomes" id="UP001066276">
    <property type="component" value="Chromosome 6"/>
</dbReference>
<feature type="region of interest" description="Disordered" evidence="1">
    <location>
        <begin position="1"/>
        <end position="69"/>
    </location>
</feature>
<evidence type="ECO:0000313" key="2">
    <source>
        <dbReference type="EMBL" id="KAJ1134490.1"/>
    </source>
</evidence>
<reference evidence="2" key="1">
    <citation type="journal article" date="2022" name="bioRxiv">
        <title>Sequencing and chromosome-scale assembly of the giantPleurodeles waltlgenome.</title>
        <authorList>
            <person name="Brown T."/>
            <person name="Elewa A."/>
            <person name="Iarovenko S."/>
            <person name="Subramanian E."/>
            <person name="Araus A.J."/>
            <person name="Petzold A."/>
            <person name="Susuki M."/>
            <person name="Suzuki K.-i.T."/>
            <person name="Hayashi T."/>
            <person name="Toyoda A."/>
            <person name="Oliveira C."/>
            <person name="Osipova E."/>
            <person name="Leigh N.D."/>
            <person name="Simon A."/>
            <person name="Yun M.H."/>
        </authorList>
    </citation>
    <scope>NUCLEOTIDE SEQUENCE</scope>
    <source>
        <strain evidence="2">20211129_DDA</strain>
        <tissue evidence="2">Liver</tissue>
    </source>
</reference>
<evidence type="ECO:0000313" key="3">
    <source>
        <dbReference type="Proteomes" id="UP001066276"/>
    </source>
</evidence>